<dbReference type="SUPFAM" id="SSF161098">
    <property type="entry name" value="MetI-like"/>
    <property type="match status" value="1"/>
</dbReference>
<keyword evidence="4 10" id="KW-0813">Transport</keyword>
<dbReference type="InterPro" id="IPR035906">
    <property type="entry name" value="MetI-like_sf"/>
</dbReference>
<dbReference type="PATRIC" id="fig|908627.4.peg.4407"/>
<evidence type="ECO:0000313" key="12">
    <source>
        <dbReference type="EMBL" id="KLU24523.1"/>
    </source>
</evidence>
<evidence type="ECO:0000256" key="8">
    <source>
        <dbReference type="ARBA" id="ARBA00022989"/>
    </source>
</evidence>
<evidence type="ECO:0000256" key="2">
    <source>
        <dbReference type="ARBA" id="ARBA00004429"/>
    </source>
</evidence>
<organism evidence="12 13">
    <name type="scientific">Caballeronia mineralivorans PML1(12)</name>
    <dbReference type="NCBI Taxonomy" id="908627"/>
    <lineage>
        <taxon>Bacteria</taxon>
        <taxon>Pseudomonadati</taxon>
        <taxon>Pseudomonadota</taxon>
        <taxon>Betaproteobacteria</taxon>
        <taxon>Burkholderiales</taxon>
        <taxon>Burkholderiaceae</taxon>
        <taxon>Caballeronia</taxon>
    </lineage>
</organism>
<keyword evidence="5" id="KW-1003">Cell membrane</keyword>
<dbReference type="PANTHER" id="PTHR30614">
    <property type="entry name" value="MEMBRANE COMPONENT OF AMINO ACID ABC TRANSPORTER"/>
    <property type="match status" value="1"/>
</dbReference>
<feature type="domain" description="ABC transmembrane type-1" evidence="11">
    <location>
        <begin position="23"/>
        <end position="212"/>
    </location>
</feature>
<keyword evidence="6 10" id="KW-0812">Transmembrane</keyword>
<evidence type="ECO:0000313" key="13">
    <source>
        <dbReference type="Proteomes" id="UP000035963"/>
    </source>
</evidence>
<comment type="function">
    <text evidence="1">Part of the binding-protein-dependent transport system for glutamine; probably responsible for the translocation of the substrate across the membrane.</text>
</comment>
<comment type="caution">
    <text evidence="12">The sequence shown here is derived from an EMBL/GenBank/DDBJ whole genome shotgun (WGS) entry which is preliminary data.</text>
</comment>
<feature type="transmembrane region" description="Helical" evidence="10">
    <location>
        <begin position="189"/>
        <end position="208"/>
    </location>
</feature>
<dbReference type="GO" id="GO:0022857">
    <property type="term" value="F:transmembrane transporter activity"/>
    <property type="evidence" value="ECO:0007669"/>
    <property type="project" value="InterPro"/>
</dbReference>
<sequence length="227" mass="24068">MFASLSSQLAALGPFLHDVAEGAVTTIAASVAAFVLGIVIGSLLLLVRQHGGRTLAGVVIVYISVIRGTPALIQMLVAYYVLPAVLNLPLSPLQAGILALALNTAAYVSEILRGALNSLGRGQIPAARALGMPPVQVWRYIVFPQLFYRSIPPLTNEFTMLLKASSLMSIIAVHDLATVARDATLQTNLPLQVFSATAVVYFAILFLASSASRGLERRVAKVLPNVH</sequence>
<dbReference type="RefSeq" id="WP_047848356.1">
    <property type="nucleotide sequence ID" value="NZ_AEJF01000123.1"/>
</dbReference>
<feature type="transmembrane region" description="Helical" evidence="10">
    <location>
        <begin position="59"/>
        <end position="81"/>
    </location>
</feature>
<proteinExistence type="inferred from homology"/>
<evidence type="ECO:0000256" key="10">
    <source>
        <dbReference type="RuleBase" id="RU363032"/>
    </source>
</evidence>
<dbReference type="CDD" id="cd06261">
    <property type="entry name" value="TM_PBP2"/>
    <property type="match status" value="1"/>
</dbReference>
<keyword evidence="13" id="KW-1185">Reference proteome</keyword>
<keyword evidence="9 10" id="KW-0472">Membrane</keyword>
<comment type="similarity">
    <text evidence="3">Belongs to the binding-protein-dependent transport system permease family. HisMQ subfamily.</text>
</comment>
<accession>A0A0J1FX68</accession>
<dbReference type="InterPro" id="IPR043429">
    <property type="entry name" value="ArtM/GltK/GlnP/TcyL/YhdX-like"/>
</dbReference>
<dbReference type="GO" id="GO:0043190">
    <property type="term" value="C:ATP-binding cassette (ABC) transporter complex"/>
    <property type="evidence" value="ECO:0007669"/>
    <property type="project" value="InterPro"/>
</dbReference>
<keyword evidence="8 10" id="KW-1133">Transmembrane helix</keyword>
<evidence type="ECO:0000256" key="3">
    <source>
        <dbReference type="ARBA" id="ARBA00010072"/>
    </source>
</evidence>
<evidence type="ECO:0000256" key="9">
    <source>
        <dbReference type="ARBA" id="ARBA00023136"/>
    </source>
</evidence>
<dbReference type="GO" id="GO:0006865">
    <property type="term" value="P:amino acid transport"/>
    <property type="evidence" value="ECO:0007669"/>
    <property type="project" value="UniProtKB-KW"/>
</dbReference>
<evidence type="ECO:0000259" key="11">
    <source>
        <dbReference type="PROSITE" id="PS50928"/>
    </source>
</evidence>
<dbReference type="OrthoDB" id="8653424at2"/>
<evidence type="ECO:0000256" key="5">
    <source>
        <dbReference type="ARBA" id="ARBA00022475"/>
    </source>
</evidence>
<evidence type="ECO:0000256" key="1">
    <source>
        <dbReference type="ARBA" id="ARBA00003159"/>
    </source>
</evidence>
<dbReference type="Proteomes" id="UP000035963">
    <property type="component" value="Unassembled WGS sequence"/>
</dbReference>
<protein>
    <submittedName>
        <fullName evidence="12">Amino acid ABC transporter</fullName>
    </submittedName>
</protein>
<reference evidence="12 13" key="1">
    <citation type="journal article" date="2015" name="Genome Announc.">
        <title>Draft Genome Sequence of Burkholderia sp. Strain PML1(12), an Ectomycorrhizosphere-Inhabiting Bacterium with Effective Mineral-Weathering Ability.</title>
        <authorList>
            <person name="Uroz S."/>
            <person name="Oger P."/>
        </authorList>
    </citation>
    <scope>NUCLEOTIDE SEQUENCE [LARGE SCALE GENOMIC DNA]</scope>
    <source>
        <strain evidence="13">PML1(12)</strain>
    </source>
</reference>
<dbReference type="EMBL" id="AEJF01000123">
    <property type="protein sequence ID" value="KLU24523.1"/>
    <property type="molecule type" value="Genomic_DNA"/>
</dbReference>
<evidence type="ECO:0000256" key="4">
    <source>
        <dbReference type="ARBA" id="ARBA00022448"/>
    </source>
</evidence>
<keyword evidence="7" id="KW-0029">Amino-acid transport</keyword>
<dbReference type="Pfam" id="PF00528">
    <property type="entry name" value="BPD_transp_1"/>
    <property type="match status" value="1"/>
</dbReference>
<evidence type="ECO:0000256" key="6">
    <source>
        <dbReference type="ARBA" id="ARBA00022692"/>
    </source>
</evidence>
<evidence type="ECO:0000256" key="7">
    <source>
        <dbReference type="ARBA" id="ARBA00022970"/>
    </source>
</evidence>
<dbReference type="AlphaFoldDB" id="A0A0J1FX68"/>
<dbReference type="PANTHER" id="PTHR30614:SF20">
    <property type="entry name" value="GLUTAMINE TRANSPORT SYSTEM PERMEASE PROTEIN GLNP"/>
    <property type="match status" value="1"/>
</dbReference>
<comment type="subcellular location">
    <subcellularLocation>
        <location evidence="2">Cell inner membrane</location>
        <topology evidence="2">Multi-pass membrane protein</topology>
    </subcellularLocation>
    <subcellularLocation>
        <location evidence="10">Cell membrane</location>
        <topology evidence="10">Multi-pass membrane protein</topology>
    </subcellularLocation>
</comment>
<gene>
    <name evidence="12" type="ORF">EOS_19670</name>
</gene>
<feature type="transmembrane region" description="Helical" evidence="10">
    <location>
        <begin position="23"/>
        <end position="47"/>
    </location>
</feature>
<dbReference type="NCBIfam" id="TIGR01726">
    <property type="entry name" value="HEQRo_perm_3TM"/>
    <property type="match status" value="1"/>
</dbReference>
<dbReference type="InterPro" id="IPR000515">
    <property type="entry name" value="MetI-like"/>
</dbReference>
<dbReference type="InterPro" id="IPR010065">
    <property type="entry name" value="AA_ABC_transptr_permease_3TM"/>
</dbReference>
<name>A0A0J1FX68_9BURK</name>
<dbReference type="PROSITE" id="PS50928">
    <property type="entry name" value="ABC_TM1"/>
    <property type="match status" value="1"/>
</dbReference>
<dbReference type="Gene3D" id="1.10.3720.10">
    <property type="entry name" value="MetI-like"/>
    <property type="match status" value="1"/>
</dbReference>